<reference evidence="1 2" key="1">
    <citation type="submission" date="2016-03" db="EMBL/GenBank/DDBJ databases">
        <title>Niastella vici sp. nov., isolated from farmland soil.</title>
        <authorList>
            <person name="Chen L."/>
            <person name="Wang D."/>
            <person name="Yang S."/>
            <person name="Wang G."/>
        </authorList>
    </citation>
    <scope>NUCLEOTIDE SEQUENCE [LARGE SCALE GENOMIC DNA]</scope>
    <source>
        <strain evidence="1 2">DJ57</strain>
    </source>
</reference>
<dbReference type="STRING" id="1703345.A3860_05855"/>
<sequence>MPHDFANVLEVVALEEVVQDKLRVIGLFRSEAEGCVFKIGIVGFHDGKFNSEVIVILISVNF</sequence>
<dbReference type="EMBL" id="LVYD01000058">
    <property type="protein sequence ID" value="OQP61235.1"/>
    <property type="molecule type" value="Genomic_DNA"/>
</dbReference>
<evidence type="ECO:0000313" key="1">
    <source>
        <dbReference type="EMBL" id="OQP61235.1"/>
    </source>
</evidence>
<proteinExistence type="predicted"/>
<accession>A0A1V9FS95</accession>
<dbReference type="Proteomes" id="UP000192796">
    <property type="component" value="Unassembled WGS sequence"/>
</dbReference>
<organism evidence="1 2">
    <name type="scientific">Niastella vici</name>
    <dbReference type="NCBI Taxonomy" id="1703345"/>
    <lineage>
        <taxon>Bacteria</taxon>
        <taxon>Pseudomonadati</taxon>
        <taxon>Bacteroidota</taxon>
        <taxon>Chitinophagia</taxon>
        <taxon>Chitinophagales</taxon>
        <taxon>Chitinophagaceae</taxon>
        <taxon>Niastella</taxon>
    </lineage>
</organism>
<gene>
    <name evidence="1" type="ORF">A3860_05855</name>
</gene>
<dbReference type="AlphaFoldDB" id="A0A1V9FS95"/>
<name>A0A1V9FS95_9BACT</name>
<keyword evidence="2" id="KW-1185">Reference proteome</keyword>
<protein>
    <submittedName>
        <fullName evidence="1">Uncharacterized protein</fullName>
    </submittedName>
</protein>
<comment type="caution">
    <text evidence="1">The sequence shown here is derived from an EMBL/GenBank/DDBJ whole genome shotgun (WGS) entry which is preliminary data.</text>
</comment>
<evidence type="ECO:0000313" key="2">
    <source>
        <dbReference type="Proteomes" id="UP000192796"/>
    </source>
</evidence>